<dbReference type="PANTHER" id="PTHR36933:SF1">
    <property type="entry name" value="SLL0788 PROTEIN"/>
    <property type="match status" value="1"/>
</dbReference>
<keyword evidence="4" id="KW-1185">Reference proteome</keyword>
<keyword evidence="1" id="KW-0732">Signal</keyword>
<evidence type="ECO:0000313" key="4">
    <source>
        <dbReference type="Proteomes" id="UP001385892"/>
    </source>
</evidence>
<dbReference type="EMBL" id="JBBKZT010000013">
    <property type="protein sequence ID" value="MEJ8850224.1"/>
    <property type="molecule type" value="Genomic_DNA"/>
</dbReference>
<dbReference type="Pfam" id="PF03713">
    <property type="entry name" value="DUF305"/>
    <property type="match status" value="1"/>
</dbReference>
<accession>A0ABU8WS28</accession>
<dbReference type="PANTHER" id="PTHR36933">
    <property type="entry name" value="SLL0788 PROTEIN"/>
    <property type="match status" value="1"/>
</dbReference>
<feature type="chain" id="PRO_5045845450" evidence="1">
    <location>
        <begin position="26"/>
        <end position="114"/>
    </location>
</feature>
<proteinExistence type="predicted"/>
<protein>
    <submittedName>
        <fullName evidence="3">DUF305 domain-containing protein</fullName>
    </submittedName>
</protein>
<name>A0ABU8WS28_9BURK</name>
<evidence type="ECO:0000259" key="2">
    <source>
        <dbReference type="Pfam" id="PF03713"/>
    </source>
</evidence>
<feature type="signal peptide" evidence="1">
    <location>
        <begin position="1"/>
        <end position="25"/>
    </location>
</feature>
<dbReference type="InterPro" id="IPR005183">
    <property type="entry name" value="DUF305_CopM-like"/>
</dbReference>
<organism evidence="3 4">
    <name type="scientific">Variovorax rhizosphaerae</name>
    <dbReference type="NCBI Taxonomy" id="1836200"/>
    <lineage>
        <taxon>Bacteria</taxon>
        <taxon>Pseudomonadati</taxon>
        <taxon>Pseudomonadota</taxon>
        <taxon>Betaproteobacteria</taxon>
        <taxon>Burkholderiales</taxon>
        <taxon>Comamonadaceae</taxon>
        <taxon>Variovorax</taxon>
    </lineage>
</organism>
<reference evidence="3 4" key="1">
    <citation type="submission" date="2024-03" db="EMBL/GenBank/DDBJ databases">
        <title>Novel species of the genus Variovorax.</title>
        <authorList>
            <person name="Liu Q."/>
            <person name="Xin Y.-H."/>
        </authorList>
    </citation>
    <scope>NUCLEOTIDE SEQUENCE [LARGE SCALE GENOMIC DNA]</scope>
    <source>
        <strain evidence="3 4">KACC 18900</strain>
    </source>
</reference>
<evidence type="ECO:0000256" key="1">
    <source>
        <dbReference type="SAM" id="SignalP"/>
    </source>
</evidence>
<evidence type="ECO:0000313" key="3">
    <source>
        <dbReference type="EMBL" id="MEJ8850224.1"/>
    </source>
</evidence>
<comment type="caution">
    <text evidence="3">The sequence shown here is derived from an EMBL/GenBank/DDBJ whole genome shotgun (WGS) entry which is preliminary data.</text>
</comment>
<gene>
    <name evidence="3" type="ORF">WKW82_26540</name>
</gene>
<dbReference type="Gene3D" id="1.20.1260.10">
    <property type="match status" value="1"/>
</dbReference>
<sequence length="114" mass="12322">MTSSRSKSIGAIALASAIFSGAAYAQAPAAPPVSGGMKQSMMAGMDMMQKMPMSGDTDKDFAMMMKMHHEQAVQMAQAELEAGKSQEMKAMARKIISAQKKEIAEFERWLAKSK</sequence>
<feature type="domain" description="DUF305" evidence="2">
    <location>
        <begin position="35"/>
        <end position="110"/>
    </location>
</feature>
<dbReference type="RefSeq" id="WP_340345478.1">
    <property type="nucleotide sequence ID" value="NZ_JBBKZT010000013.1"/>
</dbReference>
<dbReference type="Proteomes" id="UP001385892">
    <property type="component" value="Unassembled WGS sequence"/>
</dbReference>
<dbReference type="InterPro" id="IPR012347">
    <property type="entry name" value="Ferritin-like"/>
</dbReference>